<dbReference type="RefSeq" id="WP_188925720.1">
    <property type="nucleotide sequence ID" value="NZ_BMQI01000030.1"/>
</dbReference>
<comment type="subcellular location">
    <subcellularLocation>
        <location evidence="1">Cell membrane</location>
        <topology evidence="1">Multi-pass membrane protein</topology>
    </subcellularLocation>
</comment>
<dbReference type="PROSITE" id="PS50883">
    <property type="entry name" value="EAL"/>
    <property type="match status" value="1"/>
</dbReference>
<evidence type="ECO:0000256" key="9">
    <source>
        <dbReference type="ARBA" id="ARBA00034290"/>
    </source>
</evidence>
<comment type="caution">
    <text evidence="12">The sequence shown here is derived from an EMBL/GenBank/DDBJ whole genome shotgun (WGS) entry which is preliminary data.</text>
</comment>
<evidence type="ECO:0000256" key="10">
    <source>
        <dbReference type="SAM" id="Phobius"/>
    </source>
</evidence>
<keyword evidence="7 10" id="KW-1133">Transmembrane helix</keyword>
<keyword evidence="6" id="KW-0378">Hydrolase</keyword>
<organism evidence="12 13">
    <name type="scientific">Shewanella algicola</name>
    <dbReference type="NCBI Taxonomy" id="640633"/>
    <lineage>
        <taxon>Bacteria</taxon>
        <taxon>Pseudomonadati</taxon>
        <taxon>Pseudomonadota</taxon>
        <taxon>Gammaproteobacteria</taxon>
        <taxon>Alteromonadales</taxon>
        <taxon>Shewanellaceae</taxon>
        <taxon>Shewanella</taxon>
    </lineage>
</organism>
<dbReference type="GO" id="GO:0071111">
    <property type="term" value="F:cyclic-guanylate-specific phosphodiesterase activity"/>
    <property type="evidence" value="ECO:0007669"/>
    <property type="project" value="UniProtKB-EC"/>
</dbReference>
<evidence type="ECO:0000256" key="3">
    <source>
        <dbReference type="ARBA" id="ARBA00022475"/>
    </source>
</evidence>
<proteinExistence type="predicted"/>
<feature type="transmembrane region" description="Helical" evidence="10">
    <location>
        <begin position="12"/>
        <end position="34"/>
    </location>
</feature>
<feature type="transmembrane region" description="Helical" evidence="10">
    <location>
        <begin position="230"/>
        <end position="250"/>
    </location>
</feature>
<name>A0A9X1ZD34_9GAMM</name>
<evidence type="ECO:0000313" key="13">
    <source>
        <dbReference type="Proteomes" id="UP001139408"/>
    </source>
</evidence>
<evidence type="ECO:0000256" key="7">
    <source>
        <dbReference type="ARBA" id="ARBA00022989"/>
    </source>
</evidence>
<evidence type="ECO:0000256" key="6">
    <source>
        <dbReference type="ARBA" id="ARBA00022801"/>
    </source>
</evidence>
<dbReference type="CDD" id="cd01948">
    <property type="entry name" value="EAL"/>
    <property type="match status" value="1"/>
</dbReference>
<evidence type="ECO:0000256" key="4">
    <source>
        <dbReference type="ARBA" id="ARBA00022636"/>
    </source>
</evidence>
<evidence type="ECO:0000259" key="11">
    <source>
        <dbReference type="PROSITE" id="PS50883"/>
    </source>
</evidence>
<dbReference type="InterPro" id="IPR050706">
    <property type="entry name" value="Cyclic-di-GMP_PDE-like"/>
</dbReference>
<accession>A0A9X1ZD34</accession>
<feature type="domain" description="EAL" evidence="11">
    <location>
        <begin position="252"/>
        <end position="506"/>
    </location>
</feature>
<keyword evidence="8 10" id="KW-0472">Membrane</keyword>
<keyword evidence="4" id="KW-0973">c-di-GMP</keyword>
<dbReference type="InterPro" id="IPR024744">
    <property type="entry name" value="CSS-motif_dom"/>
</dbReference>
<dbReference type="AlphaFoldDB" id="A0A9X1ZD34"/>
<dbReference type="Proteomes" id="UP001139408">
    <property type="component" value="Unassembled WGS sequence"/>
</dbReference>
<protein>
    <recommendedName>
        <fullName evidence="2">cyclic-guanylate-specific phosphodiesterase</fullName>
        <ecNumber evidence="2">3.1.4.52</ecNumber>
    </recommendedName>
</protein>
<sequence length="506" mass="57082">MTLRVTDPFLFLKIVHCVLLFMLLFFGGLIIYAYQAYAAHIVKTEDSLEIAVNFINSKINDSFTANEFILSSASMDCHSSEPLFNKVILEVPSIQTVNLIADNKVICSSSAINVGEPANPGEYLPVDLLMSRTIVPGKPILITKSQRGDFTVISTLHGPTLFSVIKLFNEQTYFTVDFPTSKIDVNLNMDSQPPQNEVNLHRSSNSYPFTVSAYINRTGPFIDILESNSLLILFLFSLALVVPFCFYLHSKKIVLKSALRMGLKKKQFIPYAQAIVDTNGELSGCEVLMRWQYGKALINPDVFIPTAEESRYIVPMTLMLMDKIYQECVETCLIANKKNFYLSVNICPIQLSRKYSAKLIESCARFTEDPQLSHITLVLEITERQIITNDEDTLNAISELEKLGVKFSIDDFGTGYSCLEHLRDLNANALKIDKRFIDGYPENEHCFNLVSNILDLSKRLNIPIIAEGVETQHQADQLVMNGVQNLQGYLFHRPEPLISFLTQKVL</sequence>
<evidence type="ECO:0000256" key="8">
    <source>
        <dbReference type="ARBA" id="ARBA00023136"/>
    </source>
</evidence>
<dbReference type="InterPro" id="IPR001633">
    <property type="entry name" value="EAL_dom"/>
</dbReference>
<dbReference type="GO" id="GO:0005886">
    <property type="term" value="C:plasma membrane"/>
    <property type="evidence" value="ECO:0007669"/>
    <property type="project" value="UniProtKB-SubCell"/>
</dbReference>
<keyword evidence="13" id="KW-1185">Reference proteome</keyword>
<dbReference type="EC" id="3.1.4.52" evidence="2"/>
<dbReference type="SUPFAM" id="SSF141868">
    <property type="entry name" value="EAL domain-like"/>
    <property type="match status" value="1"/>
</dbReference>
<dbReference type="Pfam" id="PF12792">
    <property type="entry name" value="CSS-motif"/>
    <property type="match status" value="1"/>
</dbReference>
<comment type="catalytic activity">
    <reaction evidence="9">
        <text>3',3'-c-di-GMP + H2O = 5'-phosphoguanylyl(3'-&gt;5')guanosine + H(+)</text>
        <dbReference type="Rhea" id="RHEA:24902"/>
        <dbReference type="ChEBI" id="CHEBI:15377"/>
        <dbReference type="ChEBI" id="CHEBI:15378"/>
        <dbReference type="ChEBI" id="CHEBI:58754"/>
        <dbReference type="ChEBI" id="CHEBI:58805"/>
        <dbReference type="EC" id="3.1.4.52"/>
    </reaction>
</comment>
<dbReference type="EMBL" id="JAKILJ010000032">
    <property type="protein sequence ID" value="MCL1106385.1"/>
    <property type="molecule type" value="Genomic_DNA"/>
</dbReference>
<evidence type="ECO:0000313" key="12">
    <source>
        <dbReference type="EMBL" id="MCL1106385.1"/>
    </source>
</evidence>
<dbReference type="InterPro" id="IPR035919">
    <property type="entry name" value="EAL_sf"/>
</dbReference>
<keyword evidence="5 10" id="KW-0812">Transmembrane</keyword>
<evidence type="ECO:0000256" key="5">
    <source>
        <dbReference type="ARBA" id="ARBA00022692"/>
    </source>
</evidence>
<dbReference type="PANTHER" id="PTHR33121:SF80">
    <property type="entry name" value="CYCLIC DI-GMP PHOSPHODIESTERASE PDEL"/>
    <property type="match status" value="1"/>
</dbReference>
<keyword evidence="3" id="KW-1003">Cell membrane</keyword>
<dbReference type="Pfam" id="PF00563">
    <property type="entry name" value="EAL"/>
    <property type="match status" value="1"/>
</dbReference>
<dbReference type="Gene3D" id="3.20.20.450">
    <property type="entry name" value="EAL domain"/>
    <property type="match status" value="1"/>
</dbReference>
<dbReference type="SMART" id="SM00052">
    <property type="entry name" value="EAL"/>
    <property type="match status" value="1"/>
</dbReference>
<dbReference type="PANTHER" id="PTHR33121">
    <property type="entry name" value="CYCLIC DI-GMP PHOSPHODIESTERASE PDEF"/>
    <property type="match status" value="1"/>
</dbReference>
<evidence type="ECO:0000256" key="1">
    <source>
        <dbReference type="ARBA" id="ARBA00004651"/>
    </source>
</evidence>
<gene>
    <name evidence="12" type="ORF">L2749_14150</name>
</gene>
<reference evidence="12" key="1">
    <citation type="submission" date="2022-01" db="EMBL/GenBank/DDBJ databases">
        <title>Whole genome-based taxonomy of the Shewanellaceae.</title>
        <authorList>
            <person name="Martin-Rodriguez A.J."/>
        </authorList>
    </citation>
    <scope>NUCLEOTIDE SEQUENCE</scope>
    <source>
        <strain evidence="12">DSM 23803</strain>
    </source>
</reference>
<evidence type="ECO:0000256" key="2">
    <source>
        <dbReference type="ARBA" id="ARBA00012282"/>
    </source>
</evidence>